<reference evidence="1 2" key="1">
    <citation type="journal article" date="2015" name="Sci. Rep.">
        <title>Genome of the facultative scuticociliatosis pathogen Pseudocohnilembus persalinus provides insight into its virulence through horizontal gene transfer.</title>
        <authorList>
            <person name="Xiong J."/>
            <person name="Wang G."/>
            <person name="Cheng J."/>
            <person name="Tian M."/>
            <person name="Pan X."/>
            <person name="Warren A."/>
            <person name="Jiang C."/>
            <person name="Yuan D."/>
            <person name="Miao W."/>
        </authorList>
    </citation>
    <scope>NUCLEOTIDE SEQUENCE [LARGE SCALE GENOMIC DNA]</scope>
    <source>
        <strain evidence="1">36N120E</strain>
    </source>
</reference>
<sequence length="111" mass="12864">MSIINKQGIKAVLHILAQKLQQENENKIIRFNSFYLTLKFDVCKSLAQMGDYYQTFSGFCWQFSNFVLGAEGFFDRLGQGLGLEFGMLEIFVFLQELVRNQEVGEKFRGFV</sequence>
<dbReference type="InParanoid" id="A0A0V0QZH1"/>
<comment type="caution">
    <text evidence="1">The sequence shown here is derived from an EMBL/GenBank/DDBJ whole genome shotgun (WGS) entry which is preliminary data.</text>
</comment>
<dbReference type="AlphaFoldDB" id="A0A0V0QZH1"/>
<organism evidence="1 2">
    <name type="scientific">Pseudocohnilembus persalinus</name>
    <name type="common">Ciliate</name>
    <dbReference type="NCBI Taxonomy" id="266149"/>
    <lineage>
        <taxon>Eukaryota</taxon>
        <taxon>Sar</taxon>
        <taxon>Alveolata</taxon>
        <taxon>Ciliophora</taxon>
        <taxon>Intramacronucleata</taxon>
        <taxon>Oligohymenophorea</taxon>
        <taxon>Scuticociliatia</taxon>
        <taxon>Philasterida</taxon>
        <taxon>Pseudocohnilembidae</taxon>
        <taxon>Pseudocohnilembus</taxon>
    </lineage>
</organism>
<keyword evidence="2" id="KW-1185">Reference proteome</keyword>
<dbReference type="EMBL" id="LDAU01000082">
    <property type="protein sequence ID" value="KRX07469.1"/>
    <property type="molecule type" value="Genomic_DNA"/>
</dbReference>
<name>A0A0V0QZH1_PSEPJ</name>
<gene>
    <name evidence="1" type="ORF">PPERSA_11018</name>
</gene>
<evidence type="ECO:0000313" key="1">
    <source>
        <dbReference type="EMBL" id="KRX07469.1"/>
    </source>
</evidence>
<dbReference type="Proteomes" id="UP000054937">
    <property type="component" value="Unassembled WGS sequence"/>
</dbReference>
<proteinExistence type="predicted"/>
<evidence type="ECO:0000313" key="2">
    <source>
        <dbReference type="Proteomes" id="UP000054937"/>
    </source>
</evidence>
<accession>A0A0V0QZH1</accession>
<protein>
    <submittedName>
        <fullName evidence="1">Uncharacterized protein</fullName>
    </submittedName>
</protein>